<organism evidence="1 2">
    <name type="scientific">Steinernema hermaphroditum</name>
    <dbReference type="NCBI Taxonomy" id="289476"/>
    <lineage>
        <taxon>Eukaryota</taxon>
        <taxon>Metazoa</taxon>
        <taxon>Ecdysozoa</taxon>
        <taxon>Nematoda</taxon>
        <taxon>Chromadorea</taxon>
        <taxon>Rhabditida</taxon>
        <taxon>Tylenchina</taxon>
        <taxon>Panagrolaimomorpha</taxon>
        <taxon>Strongyloidoidea</taxon>
        <taxon>Steinernematidae</taxon>
        <taxon>Steinernema</taxon>
    </lineage>
</organism>
<evidence type="ECO:0000313" key="2">
    <source>
        <dbReference type="Proteomes" id="UP001175271"/>
    </source>
</evidence>
<proteinExistence type="predicted"/>
<comment type="caution">
    <text evidence="1">The sequence shown here is derived from an EMBL/GenBank/DDBJ whole genome shotgun (WGS) entry which is preliminary data.</text>
</comment>
<protein>
    <submittedName>
        <fullName evidence="1">Uncharacterized protein</fullName>
    </submittedName>
</protein>
<sequence>MENVPLLFVDHLAELLERWTLHTIADSFKRCAWERTLQLHRTNRQTVDVYIRRRSDGWDVRLIVNETQGLFTWEEARTFDRRFSRFYRCFIDYGDAQLLRYVVLEDEFLVSESQFDHVLECFRSNHVSAHIVVSKTVFDKLEEYEIVLDQLASVPFTAPSICVLNQFSYNFFSKQATNIQVLSITQVERPEDEKLLLKLIAMDNIKSCLAWSSRVLDFAVVEACVEKWKADDTFFFSVGSSGRWSEQKIEQLFGKPDGRPDHYSIQLEGRTSLVELQPLPTTRPLPEPLLQAATRKITKCE</sequence>
<name>A0AA39M6S1_9BILA</name>
<gene>
    <name evidence="1" type="ORF">QR680_007663</name>
</gene>
<reference evidence="1" key="1">
    <citation type="submission" date="2023-06" db="EMBL/GenBank/DDBJ databases">
        <title>Genomic analysis of the entomopathogenic nematode Steinernema hermaphroditum.</title>
        <authorList>
            <person name="Schwarz E.M."/>
            <person name="Heppert J.K."/>
            <person name="Baniya A."/>
            <person name="Schwartz H.T."/>
            <person name="Tan C.-H."/>
            <person name="Antoshechkin I."/>
            <person name="Sternberg P.W."/>
            <person name="Goodrich-Blair H."/>
            <person name="Dillman A.R."/>
        </authorList>
    </citation>
    <scope>NUCLEOTIDE SEQUENCE</scope>
    <source>
        <strain evidence="1">PS9179</strain>
        <tissue evidence="1">Whole animal</tissue>
    </source>
</reference>
<accession>A0AA39M6S1</accession>
<evidence type="ECO:0000313" key="1">
    <source>
        <dbReference type="EMBL" id="KAK0422600.1"/>
    </source>
</evidence>
<dbReference type="Proteomes" id="UP001175271">
    <property type="component" value="Unassembled WGS sequence"/>
</dbReference>
<keyword evidence="2" id="KW-1185">Reference proteome</keyword>
<dbReference type="EMBL" id="JAUCMV010000001">
    <property type="protein sequence ID" value="KAK0422600.1"/>
    <property type="molecule type" value="Genomic_DNA"/>
</dbReference>
<dbReference type="AlphaFoldDB" id="A0AA39M6S1"/>